<keyword evidence="1" id="KW-1133">Transmembrane helix</keyword>
<sequence length="95" mass="10526">MIFLFVLKILINYMYKSSTLHSTSGKLSKVLTDPFILFVVIVAMSGIIILTSTFLIIMIGIIELVAQYLQEGYPSKLPPVSSPSVIMFLAEELSP</sequence>
<keyword evidence="3" id="KW-1185">Reference proteome</keyword>
<gene>
    <name evidence="2" type="ORF">SAMN06265171_105289</name>
</gene>
<reference evidence="2 3" key="1">
    <citation type="submission" date="2017-05" db="EMBL/GenBank/DDBJ databases">
        <authorList>
            <person name="Varghese N."/>
            <person name="Submissions S."/>
        </authorList>
    </citation>
    <scope>NUCLEOTIDE SEQUENCE [LARGE SCALE GENOMIC DNA]</scope>
    <source>
        <strain evidence="2 3">DSM 29371</strain>
    </source>
</reference>
<proteinExistence type="predicted"/>
<dbReference type="AlphaFoldDB" id="A0A521DP57"/>
<feature type="transmembrane region" description="Helical" evidence="1">
    <location>
        <begin position="35"/>
        <end position="66"/>
    </location>
</feature>
<name>A0A521DP57_9FLAO</name>
<accession>A0A521DP57</accession>
<evidence type="ECO:0000313" key="3">
    <source>
        <dbReference type="Proteomes" id="UP000316916"/>
    </source>
</evidence>
<evidence type="ECO:0000313" key="2">
    <source>
        <dbReference type="EMBL" id="SMO72871.1"/>
    </source>
</evidence>
<dbReference type="EMBL" id="FXTC01000005">
    <property type="protein sequence ID" value="SMO72871.1"/>
    <property type="molecule type" value="Genomic_DNA"/>
</dbReference>
<protein>
    <submittedName>
        <fullName evidence="2">Uncharacterized protein</fullName>
    </submittedName>
</protein>
<dbReference type="Proteomes" id="UP000316916">
    <property type="component" value="Unassembled WGS sequence"/>
</dbReference>
<organism evidence="2 3">
    <name type="scientific">Chryseobacterium rhizoplanae</name>
    <dbReference type="NCBI Taxonomy" id="1609531"/>
    <lineage>
        <taxon>Bacteria</taxon>
        <taxon>Pseudomonadati</taxon>
        <taxon>Bacteroidota</taxon>
        <taxon>Flavobacteriia</taxon>
        <taxon>Flavobacteriales</taxon>
        <taxon>Weeksellaceae</taxon>
        <taxon>Chryseobacterium group</taxon>
        <taxon>Chryseobacterium</taxon>
    </lineage>
</organism>
<keyword evidence="1" id="KW-0812">Transmembrane</keyword>
<evidence type="ECO:0000256" key="1">
    <source>
        <dbReference type="SAM" id="Phobius"/>
    </source>
</evidence>
<keyword evidence="1" id="KW-0472">Membrane</keyword>